<dbReference type="VEuPathDB" id="FungiDB:AMAG_03686"/>
<dbReference type="Gene3D" id="2.130.10.80">
    <property type="entry name" value="Galactose oxidase/kelch, beta-propeller"/>
    <property type="match status" value="1"/>
</dbReference>
<reference evidence="5" key="2">
    <citation type="submission" date="2009-11" db="EMBL/GenBank/DDBJ databases">
        <title>The Genome Sequence of Allomyces macrogynus strain ATCC 38327.</title>
        <authorList>
            <consortium name="The Broad Institute Genome Sequencing Platform"/>
            <person name="Russ C."/>
            <person name="Cuomo C."/>
            <person name="Shea T."/>
            <person name="Young S.K."/>
            <person name="Zeng Q."/>
            <person name="Koehrsen M."/>
            <person name="Haas B."/>
            <person name="Borodovsky M."/>
            <person name="Guigo R."/>
            <person name="Alvarado L."/>
            <person name="Berlin A."/>
            <person name="Borenstein D."/>
            <person name="Chen Z."/>
            <person name="Engels R."/>
            <person name="Freedman E."/>
            <person name="Gellesch M."/>
            <person name="Goldberg J."/>
            <person name="Griggs A."/>
            <person name="Gujja S."/>
            <person name="Heiman D."/>
            <person name="Hepburn T."/>
            <person name="Howarth C."/>
            <person name="Jen D."/>
            <person name="Larson L."/>
            <person name="Lewis B."/>
            <person name="Mehta T."/>
            <person name="Park D."/>
            <person name="Pearson M."/>
            <person name="Roberts A."/>
            <person name="Saif S."/>
            <person name="Shenoy N."/>
            <person name="Sisk P."/>
            <person name="Stolte C."/>
            <person name="Sykes S."/>
            <person name="Walk T."/>
            <person name="White J."/>
            <person name="Yandava C."/>
            <person name="Burger G."/>
            <person name="Gray M.W."/>
            <person name="Holland P.W.H."/>
            <person name="King N."/>
            <person name="Lang F.B.F."/>
            <person name="Roger A.J."/>
            <person name="Ruiz-Trillo I."/>
            <person name="Lander E."/>
            <person name="Nusbaum C."/>
        </authorList>
    </citation>
    <scope>NUCLEOTIDE SEQUENCE [LARGE SCALE GENOMIC DNA]</scope>
    <source>
        <strain evidence="5">ATCC 38327</strain>
    </source>
</reference>
<dbReference type="Gene3D" id="2.120.10.80">
    <property type="entry name" value="Kelch-type beta propeller"/>
    <property type="match status" value="1"/>
</dbReference>
<evidence type="ECO:0000256" key="3">
    <source>
        <dbReference type="SAM" id="SignalP"/>
    </source>
</evidence>
<feature type="signal peptide" evidence="3">
    <location>
        <begin position="1"/>
        <end position="27"/>
    </location>
</feature>
<keyword evidence="2" id="KW-1133">Transmembrane helix</keyword>
<dbReference type="OrthoDB" id="5554158at2759"/>
<keyword evidence="5" id="KW-1185">Reference proteome</keyword>
<proteinExistence type="predicted"/>
<feature type="region of interest" description="Disordered" evidence="1">
    <location>
        <begin position="522"/>
        <end position="547"/>
    </location>
</feature>
<dbReference type="AlphaFoldDB" id="A0A0L0S9X7"/>
<organism evidence="4 5">
    <name type="scientific">Allomyces macrogynus (strain ATCC 38327)</name>
    <name type="common">Allomyces javanicus var. macrogynus</name>
    <dbReference type="NCBI Taxonomy" id="578462"/>
    <lineage>
        <taxon>Eukaryota</taxon>
        <taxon>Fungi</taxon>
        <taxon>Fungi incertae sedis</taxon>
        <taxon>Blastocladiomycota</taxon>
        <taxon>Blastocladiomycetes</taxon>
        <taxon>Blastocladiales</taxon>
        <taxon>Blastocladiaceae</taxon>
        <taxon>Allomyces</taxon>
    </lineage>
</organism>
<accession>A0A0L0S9X7</accession>
<feature type="region of interest" description="Disordered" evidence="1">
    <location>
        <begin position="401"/>
        <end position="430"/>
    </location>
</feature>
<gene>
    <name evidence="4" type="ORF">AMAG_03686</name>
</gene>
<dbReference type="SUPFAM" id="SSF117281">
    <property type="entry name" value="Kelch motif"/>
    <property type="match status" value="1"/>
</dbReference>
<evidence type="ECO:0000256" key="2">
    <source>
        <dbReference type="SAM" id="Phobius"/>
    </source>
</evidence>
<keyword evidence="2" id="KW-0812">Transmembrane</keyword>
<feature type="transmembrane region" description="Helical" evidence="2">
    <location>
        <begin position="437"/>
        <end position="457"/>
    </location>
</feature>
<evidence type="ECO:0008006" key="6">
    <source>
        <dbReference type="Google" id="ProtNLM"/>
    </source>
</evidence>
<sequence length="547" mass="57875">MLASYPITVWTAVALVLVHSWVQNGAAAMPNLATTTGTRAVKRATDQSSAITPALTPGKSQSIYGATCAYVDTTKRFYSFGGWITETGNKNYNVFSGTYSLDLSRTFSTSSPPLTDHGVLDGDMNGGLMQAVSLVLPNSHILIAGGRIFNSTEGTASIVNDQMYEFDPANGAVSKLSPRITDMKTTFPLRHSLMTSSAVRGYNSAYIASGNSQSDRNIDVDVLYNVTAAGIAVVSLSSSTKPAPREFTSLGRFNATHLVLSGGSGKAGYTNDVWMLDEAKRAWTRHPYTMLNKIDQHRMFGWQDKYVIRIGGYTVDDKYSFIEYWDASTNAATKGTVVNPGSGPLSMSEGCAVLLNDTVVYMGGRQSFDNQGHSQGVAAPPVSLLKIESAPAGGLQFRWLDSFTPPAEPSTSGSSSGGDKPKDESGTVESSGLGTGAIAGIAVGCVVAVAVVGLLLYTRRKRQQPLPQEQGGVVESKPDVPVASVVSDRPMSLAVSSSGIQTAPGTPIASQQHLADDVLFLPPVAQPASRPTSPKPVSRQPTNLYLP</sequence>
<dbReference type="InterPro" id="IPR015915">
    <property type="entry name" value="Kelch-typ_b-propeller"/>
</dbReference>
<dbReference type="InterPro" id="IPR037293">
    <property type="entry name" value="Gal_Oxidase_central_sf"/>
</dbReference>
<dbReference type="PANTHER" id="PTHR23244">
    <property type="entry name" value="KELCH REPEAT DOMAIN"/>
    <property type="match status" value="1"/>
</dbReference>
<keyword evidence="2" id="KW-0472">Membrane</keyword>
<feature type="chain" id="PRO_5005547859" description="Kelch repeat protein" evidence="3">
    <location>
        <begin position="28"/>
        <end position="547"/>
    </location>
</feature>
<evidence type="ECO:0000313" key="5">
    <source>
        <dbReference type="Proteomes" id="UP000054350"/>
    </source>
</evidence>
<dbReference type="PANTHER" id="PTHR23244:SF471">
    <property type="entry name" value="GUANINE NUCLEOTIDE-BINDING PROTEIN SUBUNIT BETA 1-RELATED"/>
    <property type="match status" value="1"/>
</dbReference>
<dbReference type="InterPro" id="IPR011043">
    <property type="entry name" value="Gal_Oxase/kelch_b-propeller"/>
</dbReference>
<keyword evidence="3" id="KW-0732">Signal</keyword>
<reference evidence="4 5" key="1">
    <citation type="submission" date="2009-11" db="EMBL/GenBank/DDBJ databases">
        <title>Annotation of Allomyces macrogynus ATCC 38327.</title>
        <authorList>
            <consortium name="The Broad Institute Genome Sequencing Platform"/>
            <person name="Russ C."/>
            <person name="Cuomo C."/>
            <person name="Burger G."/>
            <person name="Gray M.W."/>
            <person name="Holland P.W.H."/>
            <person name="King N."/>
            <person name="Lang F.B.F."/>
            <person name="Roger A.J."/>
            <person name="Ruiz-Trillo I."/>
            <person name="Young S.K."/>
            <person name="Zeng Q."/>
            <person name="Gargeya S."/>
            <person name="Fitzgerald M."/>
            <person name="Haas B."/>
            <person name="Abouelleil A."/>
            <person name="Alvarado L."/>
            <person name="Arachchi H.M."/>
            <person name="Berlin A."/>
            <person name="Chapman S.B."/>
            <person name="Gearin G."/>
            <person name="Goldberg J."/>
            <person name="Griggs A."/>
            <person name="Gujja S."/>
            <person name="Hansen M."/>
            <person name="Heiman D."/>
            <person name="Howarth C."/>
            <person name="Larimer J."/>
            <person name="Lui A."/>
            <person name="MacDonald P.J.P."/>
            <person name="McCowen C."/>
            <person name="Montmayeur A."/>
            <person name="Murphy C."/>
            <person name="Neiman D."/>
            <person name="Pearson M."/>
            <person name="Priest M."/>
            <person name="Roberts A."/>
            <person name="Saif S."/>
            <person name="Shea T."/>
            <person name="Sisk P."/>
            <person name="Stolte C."/>
            <person name="Sykes S."/>
            <person name="Wortman J."/>
            <person name="Nusbaum C."/>
            <person name="Birren B."/>
        </authorList>
    </citation>
    <scope>NUCLEOTIDE SEQUENCE [LARGE SCALE GENOMIC DNA]</scope>
    <source>
        <strain evidence="4 5">ATCC 38327</strain>
    </source>
</reference>
<evidence type="ECO:0000256" key="1">
    <source>
        <dbReference type="SAM" id="MobiDB-lite"/>
    </source>
</evidence>
<dbReference type="SUPFAM" id="SSF50965">
    <property type="entry name" value="Galactose oxidase, central domain"/>
    <property type="match status" value="1"/>
</dbReference>
<dbReference type="Proteomes" id="UP000054350">
    <property type="component" value="Unassembled WGS sequence"/>
</dbReference>
<name>A0A0L0S9X7_ALLM3</name>
<evidence type="ECO:0000313" key="4">
    <source>
        <dbReference type="EMBL" id="KNE59403.1"/>
    </source>
</evidence>
<feature type="compositionally biased region" description="Low complexity" evidence="1">
    <location>
        <begin position="409"/>
        <end position="418"/>
    </location>
</feature>
<dbReference type="EMBL" id="GG745334">
    <property type="protein sequence ID" value="KNE59403.1"/>
    <property type="molecule type" value="Genomic_DNA"/>
</dbReference>
<protein>
    <recommendedName>
        <fullName evidence="6">Kelch repeat protein</fullName>
    </recommendedName>
</protein>